<protein>
    <submittedName>
        <fullName evidence="3">Uncharacterized protein</fullName>
    </submittedName>
</protein>
<evidence type="ECO:0000313" key="3">
    <source>
        <dbReference type="WBParaSite" id="SPAL_0001664200.1"/>
    </source>
</evidence>
<reference evidence="3" key="1">
    <citation type="submission" date="2017-02" db="UniProtKB">
        <authorList>
            <consortium name="WormBaseParasite"/>
        </authorList>
    </citation>
    <scope>IDENTIFICATION</scope>
</reference>
<evidence type="ECO:0000256" key="1">
    <source>
        <dbReference type="SAM" id="SignalP"/>
    </source>
</evidence>
<sequence length="152" mass="17450">MSGFYRLLILLFIFIYKTNEVRLPQYEYLTAITGKLTCKYPVGKGAVVTLYTKSVRKSRRKVLSSKYVEYGNAFFISGSIRSFLIPRKGVMITLLTKVGKKQKERPITTKFVEYGYPYFISGAFKSIFKPRDIETASLPGKDTPYVIKQTKL</sequence>
<keyword evidence="2" id="KW-1185">Reference proteome</keyword>
<dbReference type="WBParaSite" id="SPAL_0001664200.1">
    <property type="protein sequence ID" value="SPAL_0001664200.1"/>
    <property type="gene ID" value="SPAL_0001664200"/>
</dbReference>
<accession>A0A0N5CFK6</accession>
<name>A0A0N5CFK6_STREA</name>
<evidence type="ECO:0000313" key="2">
    <source>
        <dbReference type="Proteomes" id="UP000046392"/>
    </source>
</evidence>
<dbReference type="Proteomes" id="UP000046392">
    <property type="component" value="Unplaced"/>
</dbReference>
<dbReference type="AlphaFoldDB" id="A0A0N5CFK6"/>
<feature type="chain" id="PRO_5005895901" evidence="1">
    <location>
        <begin position="21"/>
        <end position="152"/>
    </location>
</feature>
<proteinExistence type="predicted"/>
<organism evidence="2 3">
    <name type="scientific">Strongyloides papillosus</name>
    <name type="common">Intestinal threadworm</name>
    <dbReference type="NCBI Taxonomy" id="174720"/>
    <lineage>
        <taxon>Eukaryota</taxon>
        <taxon>Metazoa</taxon>
        <taxon>Ecdysozoa</taxon>
        <taxon>Nematoda</taxon>
        <taxon>Chromadorea</taxon>
        <taxon>Rhabditida</taxon>
        <taxon>Tylenchina</taxon>
        <taxon>Panagrolaimomorpha</taxon>
        <taxon>Strongyloidoidea</taxon>
        <taxon>Strongyloididae</taxon>
        <taxon>Strongyloides</taxon>
    </lineage>
</organism>
<feature type="signal peptide" evidence="1">
    <location>
        <begin position="1"/>
        <end position="20"/>
    </location>
</feature>
<keyword evidence="1" id="KW-0732">Signal</keyword>